<dbReference type="PANTHER" id="PTHR12934">
    <property type="entry name" value="50S RIBOSOMAL PROTEIN L15"/>
    <property type="match status" value="1"/>
</dbReference>
<keyword evidence="3 4" id="KW-0687">Ribonucleoprotein</keyword>
<reference evidence="8 9" key="1">
    <citation type="journal article" date="2019" name="Nat. Microbiol.">
        <title>Mediterranean grassland soil C-N compound turnover is dependent on rainfall and depth, and is mediated by genomically divergent microorganisms.</title>
        <authorList>
            <person name="Diamond S."/>
            <person name="Andeer P.F."/>
            <person name="Li Z."/>
            <person name="Crits-Christoph A."/>
            <person name="Burstein D."/>
            <person name="Anantharaman K."/>
            <person name="Lane K.R."/>
            <person name="Thomas B.C."/>
            <person name="Pan C."/>
            <person name="Northen T.R."/>
            <person name="Banfield J.F."/>
        </authorList>
    </citation>
    <scope>NUCLEOTIDE SEQUENCE [LARGE SCALE GENOMIC DNA]</scope>
    <source>
        <strain evidence="8">NP_6</strain>
    </source>
</reference>
<dbReference type="PROSITE" id="PS00475">
    <property type="entry name" value="RIBOSOMAL_L15"/>
    <property type="match status" value="1"/>
</dbReference>
<evidence type="ECO:0000256" key="3">
    <source>
        <dbReference type="ARBA" id="ARBA00023274"/>
    </source>
</evidence>
<dbReference type="GO" id="GO:0003735">
    <property type="term" value="F:structural constituent of ribosome"/>
    <property type="evidence" value="ECO:0007669"/>
    <property type="project" value="InterPro"/>
</dbReference>
<dbReference type="HAMAP" id="MF_01341">
    <property type="entry name" value="Ribosomal_uL15"/>
    <property type="match status" value="1"/>
</dbReference>
<feature type="region of interest" description="Disordered" evidence="6">
    <location>
        <begin position="1"/>
        <end position="83"/>
    </location>
</feature>
<comment type="subunit">
    <text evidence="4">Part of the 50S ribosomal subunit.</text>
</comment>
<evidence type="ECO:0000256" key="2">
    <source>
        <dbReference type="ARBA" id="ARBA00022980"/>
    </source>
</evidence>
<comment type="function">
    <text evidence="4">Binds to the 23S rRNA.</text>
</comment>
<gene>
    <name evidence="4" type="primary">rplO</name>
    <name evidence="8" type="ORF">E6H03_04690</name>
</gene>
<dbReference type="AlphaFoldDB" id="A0A537JIG7"/>
<dbReference type="Proteomes" id="UP000318093">
    <property type="component" value="Unassembled WGS sequence"/>
</dbReference>
<evidence type="ECO:0000256" key="1">
    <source>
        <dbReference type="ARBA" id="ARBA00007320"/>
    </source>
</evidence>
<dbReference type="Gene3D" id="3.100.10.10">
    <property type="match status" value="1"/>
</dbReference>
<keyword evidence="2 4" id="KW-0689">Ribosomal protein</keyword>
<dbReference type="InterPro" id="IPR005749">
    <property type="entry name" value="Ribosomal_uL15_bac-type"/>
</dbReference>
<dbReference type="SUPFAM" id="SSF52080">
    <property type="entry name" value="Ribosomal proteins L15p and L18e"/>
    <property type="match status" value="1"/>
</dbReference>
<dbReference type="InterPro" id="IPR036227">
    <property type="entry name" value="Ribosomal_uL15/eL18_sf"/>
</dbReference>
<organism evidence="8 9">
    <name type="scientific">Candidatus Segetimicrobium genomatis</name>
    <dbReference type="NCBI Taxonomy" id="2569760"/>
    <lineage>
        <taxon>Bacteria</taxon>
        <taxon>Bacillati</taxon>
        <taxon>Candidatus Sysuimicrobiota</taxon>
        <taxon>Candidatus Sysuimicrobiia</taxon>
        <taxon>Candidatus Sysuimicrobiales</taxon>
        <taxon>Candidatus Segetimicrobiaceae</taxon>
        <taxon>Candidatus Segetimicrobium</taxon>
    </lineage>
</organism>
<dbReference type="EMBL" id="VBAN01000137">
    <property type="protein sequence ID" value="TMI82906.1"/>
    <property type="molecule type" value="Genomic_DNA"/>
</dbReference>
<comment type="caution">
    <text evidence="8">The sequence shown here is derived from an EMBL/GenBank/DDBJ whole genome shotgun (WGS) entry which is preliminary data.</text>
</comment>
<keyword evidence="4" id="KW-0694">RNA-binding</keyword>
<evidence type="ECO:0000259" key="7">
    <source>
        <dbReference type="Pfam" id="PF00828"/>
    </source>
</evidence>
<dbReference type="Pfam" id="PF00828">
    <property type="entry name" value="Ribosomal_L27A"/>
    <property type="match status" value="1"/>
</dbReference>
<name>A0A537JIG7_9BACT</name>
<evidence type="ECO:0000313" key="9">
    <source>
        <dbReference type="Proteomes" id="UP000318093"/>
    </source>
</evidence>
<evidence type="ECO:0000313" key="8">
    <source>
        <dbReference type="EMBL" id="TMI82906.1"/>
    </source>
</evidence>
<dbReference type="InterPro" id="IPR030878">
    <property type="entry name" value="Ribosomal_uL15"/>
</dbReference>
<keyword evidence="4" id="KW-0699">rRNA-binding</keyword>
<dbReference type="GO" id="GO:0006412">
    <property type="term" value="P:translation"/>
    <property type="evidence" value="ECO:0007669"/>
    <property type="project" value="UniProtKB-UniRule"/>
</dbReference>
<dbReference type="NCBIfam" id="TIGR01071">
    <property type="entry name" value="rplO_bact"/>
    <property type="match status" value="1"/>
</dbReference>
<proteinExistence type="inferred from homology"/>
<feature type="compositionally biased region" description="Gly residues" evidence="6">
    <location>
        <begin position="21"/>
        <end position="35"/>
    </location>
</feature>
<dbReference type="GO" id="GO:0022625">
    <property type="term" value="C:cytosolic large ribosomal subunit"/>
    <property type="evidence" value="ECO:0007669"/>
    <property type="project" value="TreeGrafter"/>
</dbReference>
<evidence type="ECO:0000256" key="5">
    <source>
        <dbReference type="RuleBase" id="RU003888"/>
    </source>
</evidence>
<evidence type="ECO:0000256" key="6">
    <source>
        <dbReference type="SAM" id="MobiDB-lite"/>
    </source>
</evidence>
<dbReference type="InterPro" id="IPR021131">
    <property type="entry name" value="Ribosomal_uL15/eL18"/>
</dbReference>
<feature type="domain" description="Large ribosomal subunit protein uL15/eL18" evidence="7">
    <location>
        <begin position="85"/>
        <end position="149"/>
    </location>
</feature>
<evidence type="ECO:0000256" key="4">
    <source>
        <dbReference type="HAMAP-Rule" id="MF_01341"/>
    </source>
</evidence>
<feature type="compositionally biased region" description="Basic residues" evidence="6">
    <location>
        <begin position="10"/>
        <end position="20"/>
    </location>
</feature>
<dbReference type="InterPro" id="IPR001196">
    <property type="entry name" value="Ribosomal_uL15_CS"/>
</dbReference>
<protein>
    <recommendedName>
        <fullName evidence="4">Large ribosomal subunit protein uL15</fullName>
    </recommendedName>
</protein>
<dbReference type="GO" id="GO:0019843">
    <property type="term" value="F:rRNA binding"/>
    <property type="evidence" value="ECO:0007669"/>
    <property type="project" value="UniProtKB-UniRule"/>
</dbReference>
<comment type="similarity">
    <text evidence="1 4 5">Belongs to the universal ribosomal protein uL15 family.</text>
</comment>
<sequence>MRLGELKPPRGARRRKRRIGRGGSSGRGNTAGRGAKGQKARSGGQTRPGFEGGQLPLIKRIPYRRGVRGAGSNMTGGPPHHRMGVVNVGRLSVFPAGSEVTPDTLRQARLVREDRVKILGSGELPHALVVKAHAFSKGARARIEAAGGRSEVLA</sequence>
<dbReference type="PANTHER" id="PTHR12934:SF11">
    <property type="entry name" value="LARGE RIBOSOMAL SUBUNIT PROTEIN UL15M"/>
    <property type="match status" value="1"/>
</dbReference>
<accession>A0A537JIG7</accession>